<keyword evidence="1 4" id="KW-0808">Transferase</keyword>
<name>A0A5R9A435_PSENT</name>
<evidence type="ECO:0000259" key="3">
    <source>
        <dbReference type="PROSITE" id="PS51186"/>
    </source>
</evidence>
<evidence type="ECO:0000313" key="4">
    <source>
        <dbReference type="EMBL" id="TLP73469.1"/>
    </source>
</evidence>
<dbReference type="PANTHER" id="PTHR43800">
    <property type="entry name" value="PEPTIDYL-LYSINE N-ACETYLTRANSFERASE YJAB"/>
    <property type="match status" value="1"/>
</dbReference>
<dbReference type="PANTHER" id="PTHR43800:SF1">
    <property type="entry name" value="PEPTIDYL-LYSINE N-ACETYLTRANSFERASE YJAB"/>
    <property type="match status" value="1"/>
</dbReference>
<dbReference type="RefSeq" id="WP_138214443.1">
    <property type="nucleotide sequence ID" value="NZ_VASG01000004.1"/>
</dbReference>
<reference evidence="5" key="2">
    <citation type="submission" date="2019-06" db="EMBL/GenBank/DDBJ databases">
        <title>AzeR, a transcriptional regulator that responds to azelaic acid in Pseudomonas nitroreducens.</title>
        <authorList>
            <person name="Bez C."/>
            <person name="Javvadi S.G."/>
            <person name="Bertani I."/>
            <person name="Devescovi G."/>
            <person name="Studholme D.J."/>
            <person name="Geller A."/>
            <person name="Levy A."/>
            <person name="Venturi V."/>
        </authorList>
    </citation>
    <scope>NUCLEOTIDE SEQUENCE [LARGE SCALE GENOMIC DNA]</scope>
    <source>
        <strain evidence="5">DSM 9128</strain>
    </source>
</reference>
<dbReference type="InterPro" id="IPR000182">
    <property type="entry name" value="GNAT_dom"/>
</dbReference>
<dbReference type="PROSITE" id="PS51186">
    <property type="entry name" value="GNAT"/>
    <property type="match status" value="1"/>
</dbReference>
<dbReference type="CDD" id="cd04301">
    <property type="entry name" value="NAT_SF"/>
    <property type="match status" value="1"/>
</dbReference>
<organism evidence="4 5">
    <name type="scientific">Pseudomonas nitroreducens</name>
    <dbReference type="NCBI Taxonomy" id="46680"/>
    <lineage>
        <taxon>Bacteria</taxon>
        <taxon>Pseudomonadati</taxon>
        <taxon>Pseudomonadota</taxon>
        <taxon>Gammaproteobacteria</taxon>
        <taxon>Pseudomonadales</taxon>
        <taxon>Pseudomonadaceae</taxon>
        <taxon>Pseudomonas</taxon>
    </lineage>
</organism>
<sequence length="163" mass="18354">MSEIKTRPTLLRRPADSADEPWLKRLFAQLRGLDAALIAACPALLDQQWQLQQRIFASDYPDALTELILLDGEPIGVLTLDDRPDSLRILEIGLELHQRGRGLGEQLLREVVAHADHQGKALELAVMRHNPAVRLYQRLGFESLGGAPDEAQWQMRREPVQPA</sequence>
<feature type="domain" description="N-acetyltransferase" evidence="3">
    <location>
        <begin position="28"/>
        <end position="160"/>
    </location>
</feature>
<dbReference type="Pfam" id="PF00583">
    <property type="entry name" value="Acetyltransf_1"/>
    <property type="match status" value="1"/>
</dbReference>
<dbReference type="EMBL" id="VASG01000004">
    <property type="protein sequence ID" value="TLP73469.1"/>
    <property type="molecule type" value="Genomic_DNA"/>
</dbReference>
<gene>
    <name evidence="4" type="ORF">FEA48_14585</name>
</gene>
<dbReference type="Gene3D" id="3.40.630.30">
    <property type="match status" value="1"/>
</dbReference>
<accession>A0A5R9A435</accession>
<dbReference type="AlphaFoldDB" id="A0A5R9A435"/>
<proteinExistence type="predicted"/>
<comment type="caution">
    <text evidence="4">The sequence shown here is derived from an EMBL/GenBank/DDBJ whole genome shotgun (WGS) entry which is preliminary data.</text>
</comment>
<dbReference type="Proteomes" id="UP000307510">
    <property type="component" value="Unassembled WGS sequence"/>
</dbReference>
<evidence type="ECO:0000256" key="1">
    <source>
        <dbReference type="ARBA" id="ARBA00022679"/>
    </source>
</evidence>
<keyword evidence="2" id="KW-0012">Acyltransferase</keyword>
<dbReference type="GO" id="GO:0016747">
    <property type="term" value="F:acyltransferase activity, transferring groups other than amino-acyl groups"/>
    <property type="evidence" value="ECO:0007669"/>
    <property type="project" value="InterPro"/>
</dbReference>
<reference evidence="4 5" key="1">
    <citation type="submission" date="2019-05" db="EMBL/GenBank/DDBJ databases">
        <authorList>
            <person name="Moore K."/>
            <person name="O'Neill P."/>
            <person name="Farbos A."/>
            <person name="Studholme D.J."/>
        </authorList>
    </citation>
    <scope>NUCLEOTIDE SEQUENCE [LARGE SCALE GENOMIC DNA]</scope>
    <source>
        <strain evidence="4 5">DSM 9128</strain>
    </source>
</reference>
<evidence type="ECO:0000313" key="5">
    <source>
        <dbReference type="Proteomes" id="UP000307510"/>
    </source>
</evidence>
<protein>
    <submittedName>
        <fullName evidence="4">GNAT family N-acetyltransferase</fullName>
    </submittedName>
</protein>
<evidence type="ECO:0000256" key="2">
    <source>
        <dbReference type="ARBA" id="ARBA00023315"/>
    </source>
</evidence>
<dbReference type="SUPFAM" id="SSF55729">
    <property type="entry name" value="Acyl-CoA N-acyltransferases (Nat)"/>
    <property type="match status" value="1"/>
</dbReference>
<dbReference type="InterPro" id="IPR016181">
    <property type="entry name" value="Acyl_CoA_acyltransferase"/>
</dbReference>